<feature type="compositionally biased region" description="Acidic residues" evidence="1">
    <location>
        <begin position="146"/>
        <end position="179"/>
    </location>
</feature>
<feature type="region of interest" description="Disordered" evidence="1">
    <location>
        <begin position="321"/>
        <end position="455"/>
    </location>
</feature>
<keyword evidence="2" id="KW-0812">Transmembrane</keyword>
<feature type="region of interest" description="Disordered" evidence="1">
    <location>
        <begin position="271"/>
        <end position="308"/>
    </location>
</feature>
<keyword evidence="4" id="KW-1185">Reference proteome</keyword>
<dbReference type="RefSeq" id="WP_286217345.1">
    <property type="nucleotide sequence ID" value="NZ_AP027729.1"/>
</dbReference>
<evidence type="ECO:0000313" key="3">
    <source>
        <dbReference type="EMBL" id="BDZ42986.1"/>
    </source>
</evidence>
<name>A0ABM8G4L9_9CELL</name>
<feature type="compositionally biased region" description="Acidic residues" evidence="1">
    <location>
        <begin position="439"/>
        <end position="455"/>
    </location>
</feature>
<accession>A0ABM8G4L9</accession>
<evidence type="ECO:0000256" key="1">
    <source>
        <dbReference type="SAM" id="MobiDB-lite"/>
    </source>
</evidence>
<sequence length="455" mass="45643">MKGMLVLQRIIGIVLIVLGIAGIGLAVASATVWKETDTVVASTSASTVDGTTMVVTDPGVLELVDDAVTISATRADGGPVSLVVGRDVDVLGWVGEDPYTRVTGLSDWETLATEAGSAADATDDATAEPTDGATEEASADPSESPEATEESEPAESPETDEATDEATDAADTEAADADEPLVGPDPAGSDMWYAESSEDGSTSMRWTARDGRWSLLAAGTGDDASAPVVELTWPRTVTTPWLWPGVIAGALLLLIGAALLVSSSVRSARKRRTAREQEEAAAAVPVAAATGGGPAPTERDSAGPTATTVVLTRRELRERAAAEEAARAAEAASGRRRGPIRGWLTGQIPVVAPADDAQSGDKEPDGSGAGGGTADTPAGAGDGAAGTSASAAGGGSPARTSAASGAAWRKAWASPASGDTAPDGTDESGPADADRDTSEGPDAENGADDEGKEQR</sequence>
<keyword evidence="2" id="KW-0472">Membrane</keyword>
<reference evidence="4" key="1">
    <citation type="journal article" date="2019" name="Int. J. Syst. Evol. Microbiol.">
        <title>The Global Catalogue of Microorganisms (GCM) 10K type strain sequencing project: providing services to taxonomists for standard genome sequencing and annotation.</title>
        <authorList>
            <consortium name="The Broad Institute Genomics Platform"/>
            <consortium name="The Broad Institute Genome Sequencing Center for Infectious Disease"/>
            <person name="Wu L."/>
            <person name="Ma J."/>
        </authorList>
    </citation>
    <scope>NUCLEOTIDE SEQUENCE [LARGE SCALE GENOMIC DNA]</scope>
    <source>
        <strain evidence="4">NBRC 108565</strain>
    </source>
</reference>
<organism evidence="3 4">
    <name type="scientific">Paraoerskovia sediminicola</name>
    <dbReference type="NCBI Taxonomy" id="1138587"/>
    <lineage>
        <taxon>Bacteria</taxon>
        <taxon>Bacillati</taxon>
        <taxon>Actinomycetota</taxon>
        <taxon>Actinomycetes</taxon>
        <taxon>Micrococcales</taxon>
        <taxon>Cellulomonadaceae</taxon>
        <taxon>Paraoerskovia</taxon>
    </lineage>
</organism>
<evidence type="ECO:0000313" key="4">
    <source>
        <dbReference type="Proteomes" id="UP001321475"/>
    </source>
</evidence>
<gene>
    <name evidence="3" type="ORF">GCM10025865_22850</name>
</gene>
<dbReference type="EMBL" id="AP027729">
    <property type="protein sequence ID" value="BDZ42986.1"/>
    <property type="molecule type" value="Genomic_DNA"/>
</dbReference>
<feature type="region of interest" description="Disordered" evidence="1">
    <location>
        <begin position="114"/>
        <end position="205"/>
    </location>
</feature>
<dbReference type="Proteomes" id="UP001321475">
    <property type="component" value="Chromosome"/>
</dbReference>
<evidence type="ECO:0000256" key="2">
    <source>
        <dbReference type="SAM" id="Phobius"/>
    </source>
</evidence>
<proteinExistence type="predicted"/>
<feature type="compositionally biased region" description="Low complexity" evidence="1">
    <location>
        <begin position="280"/>
        <end position="289"/>
    </location>
</feature>
<feature type="transmembrane region" description="Helical" evidence="2">
    <location>
        <begin position="241"/>
        <end position="262"/>
    </location>
</feature>
<feature type="compositionally biased region" description="Low complexity" evidence="1">
    <location>
        <begin position="374"/>
        <end position="414"/>
    </location>
</feature>
<protein>
    <submittedName>
        <fullName evidence="3">Uncharacterized protein</fullName>
    </submittedName>
</protein>
<keyword evidence="2" id="KW-1133">Transmembrane helix</keyword>